<evidence type="ECO:0000313" key="2">
    <source>
        <dbReference type="EMBL" id="TNN70140.1"/>
    </source>
</evidence>
<protein>
    <submittedName>
        <fullName evidence="2">Uncharacterized protein</fullName>
    </submittedName>
</protein>
<sequence>MKSQSLWRLDSTVRFVIEGPDRNDMDPPVESRPGGADEPMERCVETDGSVKTGWRWGGGEVRNSNLN</sequence>
<name>A0A4Z2HX78_9TELE</name>
<evidence type="ECO:0000256" key="1">
    <source>
        <dbReference type="SAM" id="MobiDB-lite"/>
    </source>
</evidence>
<evidence type="ECO:0000313" key="3">
    <source>
        <dbReference type="Proteomes" id="UP000314294"/>
    </source>
</evidence>
<reference evidence="2 3" key="1">
    <citation type="submission" date="2019-03" db="EMBL/GenBank/DDBJ databases">
        <title>First draft genome of Liparis tanakae, snailfish: a comprehensive survey of snailfish specific genes.</title>
        <authorList>
            <person name="Kim W."/>
            <person name="Song I."/>
            <person name="Jeong J.-H."/>
            <person name="Kim D."/>
            <person name="Kim S."/>
            <person name="Ryu S."/>
            <person name="Song J.Y."/>
            <person name="Lee S.K."/>
        </authorList>
    </citation>
    <scope>NUCLEOTIDE SEQUENCE [LARGE SCALE GENOMIC DNA]</scope>
    <source>
        <tissue evidence="2">Muscle</tissue>
    </source>
</reference>
<dbReference type="Proteomes" id="UP000314294">
    <property type="component" value="Unassembled WGS sequence"/>
</dbReference>
<dbReference type="AlphaFoldDB" id="A0A4Z2HX78"/>
<dbReference type="EMBL" id="SRLO01000167">
    <property type="protein sequence ID" value="TNN70140.1"/>
    <property type="molecule type" value="Genomic_DNA"/>
</dbReference>
<gene>
    <name evidence="2" type="ORF">EYF80_019641</name>
</gene>
<feature type="region of interest" description="Disordered" evidence="1">
    <location>
        <begin position="18"/>
        <end position="67"/>
    </location>
</feature>
<comment type="caution">
    <text evidence="2">The sequence shown here is derived from an EMBL/GenBank/DDBJ whole genome shotgun (WGS) entry which is preliminary data.</text>
</comment>
<keyword evidence="3" id="KW-1185">Reference proteome</keyword>
<proteinExistence type="predicted"/>
<organism evidence="2 3">
    <name type="scientific">Liparis tanakae</name>
    <name type="common">Tanaka's snailfish</name>
    <dbReference type="NCBI Taxonomy" id="230148"/>
    <lineage>
        <taxon>Eukaryota</taxon>
        <taxon>Metazoa</taxon>
        <taxon>Chordata</taxon>
        <taxon>Craniata</taxon>
        <taxon>Vertebrata</taxon>
        <taxon>Euteleostomi</taxon>
        <taxon>Actinopterygii</taxon>
        <taxon>Neopterygii</taxon>
        <taxon>Teleostei</taxon>
        <taxon>Neoteleostei</taxon>
        <taxon>Acanthomorphata</taxon>
        <taxon>Eupercaria</taxon>
        <taxon>Perciformes</taxon>
        <taxon>Cottioidei</taxon>
        <taxon>Cottales</taxon>
        <taxon>Liparidae</taxon>
        <taxon>Liparis</taxon>
    </lineage>
</organism>
<accession>A0A4Z2HX78</accession>